<reference evidence="2" key="1">
    <citation type="submission" date="2021-01" db="EMBL/GenBank/DDBJ databases">
        <authorList>
            <person name="Zhong Y.L."/>
        </authorList>
    </citation>
    <scope>NUCLEOTIDE SEQUENCE</scope>
    <source>
        <strain evidence="2">KCTC 23302</strain>
    </source>
</reference>
<dbReference type="AlphaFoldDB" id="A0A936ZUH7"/>
<keyword evidence="3" id="KW-1185">Reference proteome</keyword>
<evidence type="ECO:0000256" key="1">
    <source>
        <dbReference type="SAM" id="MobiDB-lite"/>
    </source>
</evidence>
<evidence type="ECO:0000313" key="3">
    <source>
        <dbReference type="Proteomes" id="UP000651057"/>
    </source>
</evidence>
<feature type="region of interest" description="Disordered" evidence="1">
    <location>
        <begin position="174"/>
        <end position="204"/>
    </location>
</feature>
<name>A0A936ZUH7_9FLAO</name>
<sequence>MRNSILIIIISVLCLSCGSGHLTRRYKSVESIKDDTVIKDNITVGAYFLETAKTRPIPPKTIFDLSPKGQNSLITEISKKVNNSSDLIKKLGSNLSIKPKKNIRVIDRTIVEKQIVLSVSNNSHMPANRISKINITLDLGDDIKLLSCNKIATSYETLDLGKLNYSNTNQASLTGNASTAIGSEKTSAGDDTTNSKTSSNGAGLTGTVSASSTFSEEVMLRQRRVALNATISDNKLSLYQDGIVGIDLTGNIIADIVFEIKDANVLPVYTFKGLVDKNKKIGEPKDIIVSEILEVLPNVTNDIRATISYEADFREVISGDKTISESDDVIKLYHGTVSNETNEVLIPKEKLMNQKLWKLSFSKDKNKFPVEIKSVLGQGDLVFNSWDHARDFAFWLIEKFDDTKNILEINNRKYTLVMPTGFTTIKDIIILPY</sequence>
<comment type="caution">
    <text evidence="2">The sequence shown here is derived from an EMBL/GenBank/DDBJ whole genome shotgun (WGS) entry which is preliminary data.</text>
</comment>
<dbReference type="RefSeq" id="WP_201916365.1">
    <property type="nucleotide sequence ID" value="NZ_BAABAX010000001.1"/>
</dbReference>
<organism evidence="2 3">
    <name type="scientific">Aquimarina mytili</name>
    <dbReference type="NCBI Taxonomy" id="874423"/>
    <lineage>
        <taxon>Bacteria</taxon>
        <taxon>Pseudomonadati</taxon>
        <taxon>Bacteroidota</taxon>
        <taxon>Flavobacteriia</taxon>
        <taxon>Flavobacteriales</taxon>
        <taxon>Flavobacteriaceae</taxon>
        <taxon>Aquimarina</taxon>
    </lineage>
</organism>
<gene>
    <name evidence="2" type="ORF">JJQ60_02545</name>
</gene>
<protein>
    <submittedName>
        <fullName evidence="2">Uncharacterized protein</fullName>
    </submittedName>
</protein>
<accession>A0A936ZUH7</accession>
<proteinExistence type="predicted"/>
<evidence type="ECO:0000313" key="2">
    <source>
        <dbReference type="EMBL" id="MBL0682386.1"/>
    </source>
</evidence>
<dbReference type="EMBL" id="JAERQJ010000001">
    <property type="protein sequence ID" value="MBL0682386.1"/>
    <property type="molecule type" value="Genomic_DNA"/>
</dbReference>
<dbReference type="Proteomes" id="UP000651057">
    <property type="component" value="Unassembled WGS sequence"/>
</dbReference>